<name>D3Q3V3_STANL</name>
<dbReference type="AlphaFoldDB" id="D3Q3V3"/>
<evidence type="ECO:0000259" key="1">
    <source>
        <dbReference type="PROSITE" id="PS51384"/>
    </source>
</evidence>
<proteinExistence type="predicted"/>
<dbReference type="RefSeq" id="WP_013019591.1">
    <property type="nucleotide sequence ID" value="NC_013947.1"/>
</dbReference>
<dbReference type="EMBL" id="CP001778">
    <property type="protein sequence ID" value="ADD44020.1"/>
    <property type="molecule type" value="Genomic_DNA"/>
</dbReference>
<dbReference type="InterPro" id="IPR039261">
    <property type="entry name" value="FNR_nucleotide-bd"/>
</dbReference>
<accession>D3Q3V3</accession>
<dbReference type="PANTHER" id="PTHR30157:SF0">
    <property type="entry name" value="NADPH-DEPENDENT FERRIC-CHELATE REDUCTASE"/>
    <property type="match status" value="1"/>
</dbReference>
<dbReference type="Pfam" id="PF08021">
    <property type="entry name" value="FAD_binding_9"/>
    <property type="match status" value="1"/>
</dbReference>
<dbReference type="InterPro" id="IPR017938">
    <property type="entry name" value="Riboflavin_synthase-like_b-brl"/>
</dbReference>
<dbReference type="Gene3D" id="3.40.50.80">
    <property type="entry name" value="Nucleotide-binding domain of ferredoxin-NADP reductase (FNR) module"/>
    <property type="match status" value="1"/>
</dbReference>
<protein>
    <submittedName>
        <fullName evidence="2">FAD-binding 9 siderophore-interacting domain protein</fullName>
    </submittedName>
</protein>
<dbReference type="OrthoDB" id="3291337at2"/>
<dbReference type="KEGG" id="sna:Snas_4373"/>
<dbReference type="InterPro" id="IPR007037">
    <property type="entry name" value="SIP_rossman_dom"/>
</dbReference>
<sequence>MTQEPARASRGVVELTVLRTEWRTPHMIRVVLGGDGIADFRDNNDADHYVKLLFPPKGVTYPEPFCLDSVQKDLPRSQWPIRRTYTVRSFSAGLGELVIDFVYHGDEGIAGPWAAAAKPGDVLRLVGPGGKYSPSPDADWHLLVGDESAIPAIGSALERMPAGASVKVIVQVDNPDEQQKFDTHAEVDITWLYRCEAENGDPRAQLAGAVFDWEFPPGQGHFFVHGEAEVVMKRIRPYLLRDRQVHRDWLSISGYWRQGNTEESFREWKAQQAAAKN</sequence>
<dbReference type="InterPro" id="IPR039374">
    <property type="entry name" value="SIP_fam"/>
</dbReference>
<dbReference type="PROSITE" id="PS51384">
    <property type="entry name" value="FAD_FR"/>
    <property type="match status" value="1"/>
</dbReference>
<dbReference type="Gene3D" id="2.40.30.10">
    <property type="entry name" value="Translation factors"/>
    <property type="match status" value="1"/>
</dbReference>
<evidence type="ECO:0000313" key="3">
    <source>
        <dbReference type="Proteomes" id="UP000000844"/>
    </source>
</evidence>
<dbReference type="FunFam" id="2.40.30.10:FF:000131">
    <property type="entry name" value="NADPH-dependent ferric siderophore reductase"/>
    <property type="match status" value="1"/>
</dbReference>
<feature type="domain" description="FAD-binding FR-type" evidence="1">
    <location>
        <begin position="10"/>
        <end position="135"/>
    </location>
</feature>
<gene>
    <name evidence="2" type="ordered locus">Snas_4373</name>
</gene>
<organism evidence="2 3">
    <name type="scientific">Stackebrandtia nassauensis (strain DSM 44728 / CIP 108903 / NRRL B-16338 / NBRC 102104 / LLR-40K-21)</name>
    <dbReference type="NCBI Taxonomy" id="446470"/>
    <lineage>
        <taxon>Bacteria</taxon>
        <taxon>Bacillati</taxon>
        <taxon>Actinomycetota</taxon>
        <taxon>Actinomycetes</taxon>
        <taxon>Glycomycetales</taxon>
        <taxon>Glycomycetaceae</taxon>
        <taxon>Stackebrandtia</taxon>
    </lineage>
</organism>
<dbReference type="Pfam" id="PF04954">
    <property type="entry name" value="SIP"/>
    <property type="match status" value="1"/>
</dbReference>
<dbReference type="InterPro" id="IPR013113">
    <property type="entry name" value="SIP_FAD-bd"/>
</dbReference>
<dbReference type="STRING" id="446470.Snas_4373"/>
<keyword evidence="3" id="KW-1185">Reference proteome</keyword>
<dbReference type="SUPFAM" id="SSF63380">
    <property type="entry name" value="Riboflavin synthase domain-like"/>
    <property type="match status" value="1"/>
</dbReference>
<dbReference type="HOGENOM" id="CLU_040923_3_0_11"/>
<dbReference type="CDD" id="cd06193">
    <property type="entry name" value="siderophore_interacting"/>
    <property type="match status" value="1"/>
</dbReference>
<dbReference type="InterPro" id="IPR017927">
    <property type="entry name" value="FAD-bd_FR_type"/>
</dbReference>
<evidence type="ECO:0000313" key="2">
    <source>
        <dbReference type="EMBL" id="ADD44020.1"/>
    </source>
</evidence>
<dbReference type="GO" id="GO:0016491">
    <property type="term" value="F:oxidoreductase activity"/>
    <property type="evidence" value="ECO:0007669"/>
    <property type="project" value="InterPro"/>
</dbReference>
<reference evidence="2 3" key="1">
    <citation type="journal article" date="2009" name="Stand. Genomic Sci.">
        <title>Complete genome sequence of Stackebrandtia nassauensis type strain (LLR-40K-21).</title>
        <authorList>
            <person name="Munk C."/>
            <person name="Lapidus A."/>
            <person name="Copeland A."/>
            <person name="Jando M."/>
            <person name="Mayilraj S."/>
            <person name="Glavina Del Rio T."/>
            <person name="Nolan M."/>
            <person name="Chen F."/>
            <person name="Lucas S."/>
            <person name="Tice H."/>
            <person name="Cheng J.F."/>
            <person name="Han C."/>
            <person name="Detter J.C."/>
            <person name="Bruce D."/>
            <person name="Goodwin L."/>
            <person name="Chain P."/>
            <person name="Pitluck S."/>
            <person name="Goker M."/>
            <person name="Ovchinikova G."/>
            <person name="Pati A."/>
            <person name="Ivanova N."/>
            <person name="Mavromatis K."/>
            <person name="Chen A."/>
            <person name="Palaniappan K."/>
            <person name="Land M."/>
            <person name="Hauser L."/>
            <person name="Chang Y.J."/>
            <person name="Jeffries C.D."/>
            <person name="Bristow J."/>
            <person name="Eisen J.A."/>
            <person name="Markowitz V."/>
            <person name="Hugenholtz P."/>
            <person name="Kyrpides N.C."/>
            <person name="Klenk H.P."/>
        </authorList>
    </citation>
    <scope>NUCLEOTIDE SEQUENCE [LARGE SCALE GENOMIC DNA]</scope>
    <source>
        <strain evidence="3">DSM 44728 / CIP 108903 / NRRL B-16338 / NBRC 102104 / LLR-40K-21</strain>
    </source>
</reference>
<dbReference type="Proteomes" id="UP000000844">
    <property type="component" value="Chromosome"/>
</dbReference>
<dbReference type="eggNOG" id="COG2375">
    <property type="taxonomic scope" value="Bacteria"/>
</dbReference>
<dbReference type="PANTHER" id="PTHR30157">
    <property type="entry name" value="FERRIC REDUCTASE, NADPH-DEPENDENT"/>
    <property type="match status" value="1"/>
</dbReference>